<evidence type="ECO:0000313" key="2">
    <source>
        <dbReference type="EMBL" id="OTN65108.1"/>
    </source>
</evidence>
<dbReference type="VEuPathDB" id="PlasmoDB:PKA1H_090050900"/>
<gene>
    <name evidence="2" type="ORF">PKNOH_S120163900</name>
</gene>
<dbReference type="InterPro" id="IPR008780">
    <property type="entry name" value="Plasmodium_Vir"/>
</dbReference>
<feature type="compositionally biased region" description="Gly residues" evidence="1">
    <location>
        <begin position="486"/>
        <end position="495"/>
    </location>
</feature>
<dbReference type="Proteomes" id="UP000195012">
    <property type="component" value="Unassembled WGS sequence"/>
</dbReference>
<protein>
    <submittedName>
        <fullName evidence="2">PIR protein</fullName>
    </submittedName>
</protein>
<feature type="compositionally biased region" description="Low complexity" evidence="1">
    <location>
        <begin position="588"/>
        <end position="598"/>
    </location>
</feature>
<feature type="region of interest" description="Disordered" evidence="1">
    <location>
        <begin position="464"/>
        <end position="495"/>
    </location>
</feature>
<sequence>MVKATTSTDALPSQKIYDELISKRNCPVTSDEKKCCRDVKGDDLESALRIYKYIGQDLAPKITAAWHHASNKGMDHLSFGDRCMFLYFWTGSQIKNNVFNGGTTLQTAMRDVYVQLNKFNCSNGCKLSYDDISSLNIFNWAKLLWDYYYDYKYLRIQTGGNKDSLCVKLKAKLPGARDAHSNLKGNCHSGSYCDKFKAEQSNTNLEFAAPQQLKCQGDEETITEEVIETVTSPPDLMRNKLGELPSRLLYEKFEKEGQRTCNHGSIENIRGQLETALSQYNMKEYADRILYAWCYVNQGTEDSDAWRTGRFSLFYSFVGDLLFNHAGSSDKFSLPMNQIYDALKKMHDDQPCGDMCKDVSLSKEDDTFSHVKALNEYFSDYKTLKNHLGISGNGATIKKNCEKAYYDHLSNIKKACNSIRQKCSQPGNSSDGYCMWFNANKKHYCEDEELLKLTCKKVMWTKPNPNPNQAGSSGSFSDVDLQHNGLSGGEGKGGSDGGSIVGSVSGGIATIALPTIGFLLYKYTSLFDGIKKSLFGGLSNTGGRSRGRGRRSTIGRQHFDDTFTENDYSTLGDDGSTTLGGGGGSSTLGGSSTDISTIYNESPRRPTGRTRTRTNNGRPGNIRYYAT</sequence>
<feature type="compositionally biased region" description="Polar residues" evidence="1">
    <location>
        <begin position="467"/>
        <end position="476"/>
    </location>
</feature>
<reference evidence="2 3" key="1">
    <citation type="submission" date="2017-05" db="EMBL/GenBank/DDBJ databases">
        <title>PacBio assembly of a Plasmodium knowlesi genome sequence with Hi-C correction and manual annotation of the SICAvar gene family.</title>
        <authorList>
            <person name="Lapp S.A."/>
            <person name="Geraldo J.A."/>
            <person name="Chien J.-T."/>
            <person name="Ay F."/>
            <person name="Pakala S.B."/>
            <person name="Batugedara G."/>
            <person name="Humphrey J.C."/>
            <person name="Debarry J.D."/>
            <person name="Le Roch K.G."/>
            <person name="Galinski M.R."/>
            <person name="Kissinger J.C."/>
        </authorList>
    </citation>
    <scope>NUCLEOTIDE SEQUENCE [LARGE SCALE GENOMIC DNA]</scope>
    <source>
        <strain evidence="3">Malayan Strain Pk1 (A+)</strain>
    </source>
</reference>
<name>A0A1Y3DPH3_PLAKN</name>
<dbReference type="VEuPathDB" id="PlasmoDB:PKNOH_S120163900"/>
<evidence type="ECO:0000256" key="1">
    <source>
        <dbReference type="SAM" id="MobiDB-lite"/>
    </source>
</evidence>
<dbReference type="AlphaFoldDB" id="A0A1Y3DPH3"/>
<dbReference type="EMBL" id="NETL01000026">
    <property type="protein sequence ID" value="OTN65108.1"/>
    <property type="molecule type" value="Genomic_DNA"/>
</dbReference>
<organism evidence="2 3">
    <name type="scientific">Plasmodium knowlesi</name>
    <dbReference type="NCBI Taxonomy" id="5850"/>
    <lineage>
        <taxon>Eukaryota</taxon>
        <taxon>Sar</taxon>
        <taxon>Alveolata</taxon>
        <taxon>Apicomplexa</taxon>
        <taxon>Aconoidasida</taxon>
        <taxon>Haemosporida</taxon>
        <taxon>Plasmodiidae</taxon>
        <taxon>Plasmodium</taxon>
        <taxon>Plasmodium (Plasmodium)</taxon>
    </lineage>
</organism>
<feature type="compositionally biased region" description="Gly residues" evidence="1">
    <location>
        <begin position="578"/>
        <end position="587"/>
    </location>
</feature>
<dbReference type="Pfam" id="PF05795">
    <property type="entry name" value="Plasmodium_Vir"/>
    <property type="match status" value="1"/>
</dbReference>
<feature type="region of interest" description="Disordered" evidence="1">
    <location>
        <begin position="538"/>
        <end position="627"/>
    </location>
</feature>
<comment type="caution">
    <text evidence="2">The sequence shown here is derived from an EMBL/GenBank/DDBJ whole genome shotgun (WGS) entry which is preliminary data.</text>
</comment>
<proteinExistence type="predicted"/>
<accession>A0A1Y3DPH3</accession>
<evidence type="ECO:0000313" key="3">
    <source>
        <dbReference type="Proteomes" id="UP000195012"/>
    </source>
</evidence>
<dbReference type="VEuPathDB" id="PlasmoDB:PKNH_0945200"/>